<accession>A0A6M3XY58</accession>
<organism evidence="1">
    <name type="scientific">viral metagenome</name>
    <dbReference type="NCBI Taxonomy" id="1070528"/>
    <lineage>
        <taxon>unclassified sequences</taxon>
        <taxon>metagenomes</taxon>
        <taxon>organismal metagenomes</taxon>
    </lineage>
</organism>
<reference evidence="1" key="1">
    <citation type="submission" date="2020-03" db="EMBL/GenBank/DDBJ databases">
        <title>The deep terrestrial virosphere.</title>
        <authorList>
            <person name="Holmfeldt K."/>
            <person name="Nilsson E."/>
            <person name="Simone D."/>
            <person name="Lopez-Fernandez M."/>
            <person name="Wu X."/>
            <person name="de Brujin I."/>
            <person name="Lundin D."/>
            <person name="Andersson A."/>
            <person name="Bertilsson S."/>
            <person name="Dopson M."/>
        </authorList>
    </citation>
    <scope>NUCLEOTIDE SEQUENCE</scope>
    <source>
        <strain evidence="1">TM448B03803</strain>
    </source>
</reference>
<evidence type="ECO:0000313" key="1">
    <source>
        <dbReference type="EMBL" id="QJI02911.1"/>
    </source>
</evidence>
<dbReference type="EMBL" id="MT145042">
    <property type="protein sequence ID" value="QJI02911.1"/>
    <property type="molecule type" value="Genomic_DNA"/>
</dbReference>
<name>A0A6M3XY58_9ZZZZ</name>
<dbReference type="AlphaFoldDB" id="A0A6M3XY58"/>
<sequence>MILGRNDLALRLVNRTGISAYQIDVLDGKKYCPTYDEVAVMLLKTNFEKYKYKNDVRDCDKFAVMLWGFVIQHFFDNPEWEYGWAFGLALGKFQHTGGVRHALNFAFTQDRDLIFPEPQNDHIYLHDGHDRCDRLCC</sequence>
<dbReference type="Gene3D" id="3.30.460.70">
    <property type="match status" value="1"/>
</dbReference>
<proteinExistence type="predicted"/>
<evidence type="ECO:0008006" key="2">
    <source>
        <dbReference type="Google" id="ProtNLM"/>
    </source>
</evidence>
<gene>
    <name evidence="1" type="ORF">TM448B03803_0002</name>
</gene>
<protein>
    <recommendedName>
        <fullName evidence="2">Agglutinin C-terminal domain-containing protein</fullName>
    </recommendedName>
</protein>